<keyword evidence="3" id="KW-0732">Signal</keyword>
<feature type="signal peptide" evidence="3">
    <location>
        <begin position="1"/>
        <end position="36"/>
    </location>
</feature>
<sequence length="1466" mass="154318">MSCPRRRRLGGVAPATAAALVLVAVFSLVALSPAKADAGHNSEVFDKWSTECKTLGGTGSLTSECVVSQSKSWGLSDIVTVVGPGNITVKENVTLSIDQDDSSSTRGGFNITIGGTFKLEAGATLRAPTIVLASDSLDVQTRAAVNASGLGNAQQGSPFGNEFGAGYGGTGAACKVDADMSRGRSYGWGYSFNGVSFPFAQEGGGSSSLGTGGGRVYVETKGNVTLAGTIESNGLGSYANPGGGGSGGSITIRSAGIINNSTDYSAAISASGGPGTEQGGPNSQPAGGGGGGRISVTCQQFDSSVKLEASGGLSSENCTIGGSINNGGAGTIFLSEAGTDQLHISNNGRGVERVITNEPTCLGVFPEQNPLDKFILQYQAVAEMSTTLSTTVVMAREVELTSTSTLNFGDSNSCRRIGGEEAEEEEEESGAGALVGLSIKADSFSMSNSVMDVHAGYLQYGGLYNTAGSFNLSDSSVVTIVAQTNSNTAAVSKILGSVSLTSGSSLISDGKLFMTPIFENGATVEIGSGTEEPDQPNIVAGSYITFMGFTNVSISQNSKVLAPCSASVSKACSAFDPCSQFGAACPTHENPCSENTKGFWTVSFCKISDTLHLDGGLVTGSNIFVEDTPQISVTGGGEILASNGCPPGAGPGNGTGNSINGAGGGAGHGGLGGNGTFGDQTAAGGISYGSKSRPCENGSGGGSGEQPGGRGGGTIMMGSQNKPINEIYLDGKISANGQNAVSSNAISAGGGGGGGSGGSILFYATSFSSEQDSVISAMGGNATYYGGGGGGGGGRVHFEWTVQKGKDSDSPDAQGPTIVPCNVSVGGGEGAYNGSSGGTGSETTISCPKGRTGVFCAYCPIGTYKDVEGPSECKLCQPIPRKANYSVAFGGTQYPCSYGCYTYNLRSDCALPNELLDFIDKVFGGELRFIGIFWGFILTSALVSGSIKSGLKSRARKSKRYGNKWQTQFVMPDQHPTMSPLLESLDEVLTREEAASHTNYGDFTLRIHFEGTGSVHDPWKLNDIPPPELKKSMIIEGEYLKFVDSCNRITMSEGIDQLGVFGILKLLCPPIAWKWKNRHRKVVLENLQYFIESEEGHSFLRSARSRALLDVLTFGHSPDLTLAYFDLHVTIHELQSSIKNAQLHKSSSNDLLMSKLPLTIMFAGEGSFLSPYNVQLPTSDFIQQFLCETLSPLIWAKLVGRLNMQLQNTLRSTLEDDIDRLQAFIQRKFGSYLASFDMRASLHVLNLHLDNCQIGLRIESLTREPGAERSSVLEDSETFLIPEHRSFAPPTRPTGKAFRRFRMVSAVKKFLFCAHTSFRGPRMQATLGLLVFFLVSMDGCITIYMLVEIFALKEMFVLSLLVPPLAILASPFNGMFELLIQRRKDLALTVRLHNTWNMCSMISVLVVLAGEMIRTLLYSDNFDHIAWYHSQSTYFFLVPAALLLEKIFQVLLVNIFAASIGRSNVH</sequence>
<dbReference type="PANTHER" id="PTHR31513:SF2">
    <property type="entry name" value="MRAZ"/>
    <property type="match status" value="1"/>
</dbReference>
<proteinExistence type="predicted"/>
<feature type="transmembrane region" description="Helical" evidence="2">
    <location>
        <begin position="1356"/>
        <end position="1380"/>
    </location>
</feature>
<evidence type="ECO:0000256" key="2">
    <source>
        <dbReference type="SAM" id="Phobius"/>
    </source>
</evidence>
<feature type="region of interest" description="Disordered" evidence="1">
    <location>
        <begin position="268"/>
        <end position="294"/>
    </location>
</feature>
<evidence type="ECO:0000313" key="6">
    <source>
        <dbReference type="Proteomes" id="UP001472866"/>
    </source>
</evidence>
<keyword evidence="2" id="KW-0472">Membrane</keyword>
<dbReference type="EMBL" id="CP151503">
    <property type="protein sequence ID" value="WZN60659.1"/>
    <property type="molecule type" value="Genomic_DNA"/>
</dbReference>
<dbReference type="PANTHER" id="PTHR31513">
    <property type="entry name" value="EPHRIN TYPE-B RECEPTOR"/>
    <property type="match status" value="1"/>
</dbReference>
<keyword evidence="2" id="KW-0812">Transmembrane</keyword>
<organism evidence="5 6">
    <name type="scientific">Chloropicon roscoffensis</name>
    <dbReference type="NCBI Taxonomy" id="1461544"/>
    <lineage>
        <taxon>Eukaryota</taxon>
        <taxon>Viridiplantae</taxon>
        <taxon>Chlorophyta</taxon>
        <taxon>Chloropicophyceae</taxon>
        <taxon>Chloropicales</taxon>
        <taxon>Chloropicaceae</taxon>
        <taxon>Chloropicon</taxon>
    </lineage>
</organism>
<feature type="transmembrane region" description="Helical" evidence="2">
    <location>
        <begin position="1392"/>
        <end position="1413"/>
    </location>
</feature>
<feature type="region of interest" description="Disordered" evidence="1">
    <location>
        <begin position="683"/>
        <end position="719"/>
    </location>
</feature>
<name>A0AAX4P354_9CHLO</name>
<evidence type="ECO:0000259" key="4">
    <source>
        <dbReference type="Pfam" id="PF26010"/>
    </source>
</evidence>
<feature type="domain" description="DUF8003" evidence="4">
    <location>
        <begin position="843"/>
        <end position="909"/>
    </location>
</feature>
<evidence type="ECO:0000256" key="3">
    <source>
        <dbReference type="SAM" id="SignalP"/>
    </source>
</evidence>
<feature type="chain" id="PRO_5043668530" evidence="3">
    <location>
        <begin position="37"/>
        <end position="1466"/>
    </location>
</feature>
<feature type="transmembrane region" description="Helical" evidence="2">
    <location>
        <begin position="1327"/>
        <end position="1350"/>
    </location>
</feature>
<keyword evidence="6" id="KW-1185">Reference proteome</keyword>
<dbReference type="InterPro" id="IPR058316">
    <property type="entry name" value="DUF8003"/>
</dbReference>
<evidence type="ECO:0000256" key="1">
    <source>
        <dbReference type="SAM" id="MobiDB-lite"/>
    </source>
</evidence>
<feature type="transmembrane region" description="Helical" evidence="2">
    <location>
        <begin position="1433"/>
        <end position="1457"/>
    </location>
</feature>
<gene>
    <name evidence="5" type="ORF">HKI87_03g21930</name>
</gene>
<feature type="transmembrane region" description="Helical" evidence="2">
    <location>
        <begin position="929"/>
        <end position="951"/>
    </location>
</feature>
<evidence type="ECO:0000313" key="5">
    <source>
        <dbReference type="EMBL" id="WZN60659.1"/>
    </source>
</evidence>
<protein>
    <submittedName>
        <fullName evidence="5">Ephrin_rec_like domain-containing protein</fullName>
    </submittedName>
</protein>
<keyword evidence="2" id="KW-1133">Transmembrane helix</keyword>
<reference evidence="5 6" key="1">
    <citation type="submission" date="2024-03" db="EMBL/GenBank/DDBJ databases">
        <title>Complete genome sequence of the green alga Chloropicon roscoffensis RCC1871.</title>
        <authorList>
            <person name="Lemieux C."/>
            <person name="Pombert J.-F."/>
            <person name="Otis C."/>
            <person name="Turmel M."/>
        </authorList>
    </citation>
    <scope>NUCLEOTIDE SEQUENCE [LARGE SCALE GENOMIC DNA]</scope>
    <source>
        <strain evidence="5 6">RCC1871</strain>
    </source>
</reference>
<dbReference type="Proteomes" id="UP001472866">
    <property type="component" value="Chromosome 03"/>
</dbReference>
<dbReference type="Pfam" id="PF26010">
    <property type="entry name" value="DUF8003"/>
    <property type="match status" value="1"/>
</dbReference>
<accession>A0AAX4P354</accession>
<feature type="compositionally biased region" description="Gly residues" evidence="1">
    <location>
        <begin position="698"/>
        <end position="715"/>
    </location>
</feature>